<feature type="transmembrane region" description="Helical" evidence="8">
    <location>
        <begin position="242"/>
        <end position="264"/>
    </location>
</feature>
<keyword evidence="5 8" id="KW-0472">Membrane</keyword>
<dbReference type="PROSITE" id="PS50850">
    <property type="entry name" value="MFS"/>
    <property type="match status" value="1"/>
</dbReference>
<dbReference type="GO" id="GO:0022857">
    <property type="term" value="F:transmembrane transporter activity"/>
    <property type="evidence" value="ECO:0007669"/>
    <property type="project" value="InterPro"/>
</dbReference>
<name>A0A093V1E5_TALMA</name>
<dbReference type="SUPFAM" id="SSF103473">
    <property type="entry name" value="MFS general substrate transporter"/>
    <property type="match status" value="1"/>
</dbReference>
<evidence type="ECO:0000256" key="7">
    <source>
        <dbReference type="SAM" id="MobiDB-lite"/>
    </source>
</evidence>
<feature type="region of interest" description="Disordered" evidence="7">
    <location>
        <begin position="1"/>
        <end position="34"/>
    </location>
</feature>
<protein>
    <submittedName>
        <fullName evidence="10">Pantothenate transporter liz1</fullName>
    </submittedName>
</protein>
<feature type="transmembrane region" description="Helical" evidence="8">
    <location>
        <begin position="406"/>
        <end position="426"/>
    </location>
</feature>
<reference key="1">
    <citation type="journal article" date="2014" name="PLoS Genet.">
        <title>Signature Gene Expression Reveals Novel Clues to the Molecular Mechanisms of Dimorphic Transition in Penicillium marneffei.</title>
        <authorList>
            <person name="Yang E."/>
            <person name="Wang G."/>
            <person name="Cai J."/>
            <person name="Woo P.C."/>
            <person name="Lau S.K."/>
            <person name="Yuen K.-Y."/>
            <person name="Chow W.-N."/>
            <person name="Lin X."/>
        </authorList>
    </citation>
    <scope>NUCLEOTIDE SEQUENCE [LARGE SCALE GENOMIC DNA]</scope>
    <source>
        <strain>PM1</strain>
    </source>
</reference>
<dbReference type="FunFam" id="1.20.1250.20:FF:000065">
    <property type="entry name" value="Putative MFS pantothenate transporter"/>
    <property type="match status" value="1"/>
</dbReference>
<feature type="transmembrane region" description="Helical" evidence="8">
    <location>
        <begin position="311"/>
        <end position="330"/>
    </location>
</feature>
<keyword evidence="4 8" id="KW-1133">Transmembrane helix</keyword>
<accession>A0A093V1E5</accession>
<reference evidence="10" key="2">
    <citation type="journal article" date="2014" name="PLoS Genet.">
        <title>Signature gene expression reveals novel clues to the molecular mechanisms of dimorphic transition in Penicillium marneffei.</title>
        <authorList>
            <person name="Yang E."/>
            <person name="Wang G."/>
            <person name="Cai J."/>
            <person name="Woo P.C."/>
            <person name="Lau S.K."/>
            <person name="Yuen K.-Y."/>
            <person name="Chow W.-N."/>
            <person name="Lin X."/>
        </authorList>
    </citation>
    <scope>NUCLEOTIDE SEQUENCE</scope>
    <source>
        <strain evidence="10">PM1</strain>
    </source>
</reference>
<feature type="transmembrane region" description="Helical" evidence="8">
    <location>
        <begin position="471"/>
        <end position="494"/>
    </location>
</feature>
<feature type="region of interest" description="Disordered" evidence="7">
    <location>
        <begin position="502"/>
        <end position="555"/>
    </location>
</feature>
<feature type="transmembrane region" description="Helical" evidence="8">
    <location>
        <begin position="208"/>
        <end position="230"/>
    </location>
</feature>
<dbReference type="AlphaFoldDB" id="A0A093V1E5"/>
<dbReference type="Gene3D" id="1.20.1250.20">
    <property type="entry name" value="MFS general substrate transporter like domains"/>
    <property type="match status" value="2"/>
</dbReference>
<feature type="domain" description="Major facilitator superfamily (MFS) profile" evidence="9">
    <location>
        <begin position="82"/>
        <end position="498"/>
    </location>
</feature>
<feature type="transmembrane region" description="Helical" evidence="8">
    <location>
        <begin position="381"/>
        <end position="400"/>
    </location>
</feature>
<feature type="transmembrane region" description="Helical" evidence="8">
    <location>
        <begin position="438"/>
        <end position="459"/>
    </location>
</feature>
<dbReference type="Pfam" id="PF07690">
    <property type="entry name" value="MFS_1"/>
    <property type="match status" value="1"/>
</dbReference>
<evidence type="ECO:0000256" key="6">
    <source>
        <dbReference type="ARBA" id="ARBA00037968"/>
    </source>
</evidence>
<dbReference type="InterPro" id="IPR011701">
    <property type="entry name" value="MFS"/>
</dbReference>
<proteinExistence type="inferred from homology"/>
<organism evidence="10">
    <name type="scientific">Talaromyces marneffei PM1</name>
    <dbReference type="NCBI Taxonomy" id="1077442"/>
    <lineage>
        <taxon>Eukaryota</taxon>
        <taxon>Fungi</taxon>
        <taxon>Dikarya</taxon>
        <taxon>Ascomycota</taxon>
        <taxon>Pezizomycotina</taxon>
        <taxon>Eurotiomycetes</taxon>
        <taxon>Eurotiomycetidae</taxon>
        <taxon>Eurotiales</taxon>
        <taxon>Trichocomaceae</taxon>
        <taxon>Talaromyces</taxon>
        <taxon>Talaromyces sect. Talaromyces</taxon>
    </lineage>
</organism>
<feature type="transmembrane region" description="Helical" evidence="8">
    <location>
        <begin position="174"/>
        <end position="196"/>
    </location>
</feature>
<feature type="transmembrane region" description="Helical" evidence="8">
    <location>
        <begin position="350"/>
        <end position="369"/>
    </location>
</feature>
<sequence>MSSAPQEPRTGQQPQQQQQEQRPASAQGSDASSEITWTRWQKIENVIWDGGHRTPQERALVRRLDIFIMFVFPLINPVTSMDMSWATIGYFVRLLDSANVINAYVSGMKEDLNFTGADYNLLSTFFIIGYVIGQVPSQMILTRVRPSYWLPTCELLWSIVTFCFAAAQNVRDVFALRIVMGFLEAPFAVGVLTIMGSWYTPRELSKRIAIFYSACYAASMFSGYLQAGIYRGMDGHLGLPGWRWLFIFCGVISLPFSLYGYIAIPDNPYNSKAFWMPPHQLEFARKRMEACDRRPPVMLTWAKMRRIVTHWPLYAFTAIMICQCLVTQPLNYFAVWLKSLHRFSVYQVNVIPTAGQAVGLITTLTYSWLADAWGGEKRWKALLIPAVVNLVGLIIVSIGPGFGATLFGYLLNGASWGFWPICFAWTNEVCASDPEERAIVIGVAQTMGQAFVAWVPILILNTSKYAPKFTMGWSILTGFSACQLAMVFVIRWFVQRDKRRAREQQQQQQEEEEFNGHHDRDTDVEGGVAAHGNVEDTSAEDSDNVVSAVPEMTKV</sequence>
<feature type="compositionally biased region" description="Low complexity" evidence="7">
    <location>
        <begin position="1"/>
        <end position="28"/>
    </location>
</feature>
<evidence type="ECO:0000259" key="9">
    <source>
        <dbReference type="PROSITE" id="PS50850"/>
    </source>
</evidence>
<comment type="subcellular location">
    <subcellularLocation>
        <location evidence="1">Membrane</location>
        <topology evidence="1">Multi-pass membrane protein</topology>
    </subcellularLocation>
</comment>
<evidence type="ECO:0000256" key="2">
    <source>
        <dbReference type="ARBA" id="ARBA00022448"/>
    </source>
</evidence>
<comment type="caution">
    <text evidence="10">The sequence shown here is derived from an EMBL/GenBank/DDBJ whole genome shotgun (WGS) entry which is preliminary data.</text>
</comment>
<comment type="similarity">
    <text evidence="6">Belongs to the major facilitator superfamily. Allantoate permease family.</text>
</comment>
<evidence type="ECO:0000256" key="3">
    <source>
        <dbReference type="ARBA" id="ARBA00022692"/>
    </source>
</evidence>
<gene>
    <name evidence="10" type="ORF">GQ26_0211590</name>
</gene>
<evidence type="ECO:0000256" key="1">
    <source>
        <dbReference type="ARBA" id="ARBA00004141"/>
    </source>
</evidence>
<dbReference type="EMBL" id="JPOX01000021">
    <property type="protein sequence ID" value="KFX45975.1"/>
    <property type="molecule type" value="Genomic_DNA"/>
</dbReference>
<dbReference type="PANTHER" id="PTHR43791:SF39">
    <property type="entry name" value="TRANSPORTER LIZ1_SEO1, PUTATIVE (AFU_ORTHOLOGUE AFUA_3G00980)-RELATED"/>
    <property type="match status" value="1"/>
</dbReference>
<evidence type="ECO:0000256" key="5">
    <source>
        <dbReference type="ARBA" id="ARBA00023136"/>
    </source>
</evidence>
<dbReference type="PANTHER" id="PTHR43791">
    <property type="entry name" value="PERMEASE-RELATED"/>
    <property type="match status" value="1"/>
</dbReference>
<feature type="compositionally biased region" description="Basic and acidic residues" evidence="7">
    <location>
        <begin position="514"/>
        <end position="523"/>
    </location>
</feature>
<evidence type="ECO:0000256" key="8">
    <source>
        <dbReference type="SAM" id="Phobius"/>
    </source>
</evidence>
<keyword evidence="3 8" id="KW-0812">Transmembrane</keyword>
<feature type="transmembrane region" description="Helical" evidence="8">
    <location>
        <begin position="66"/>
        <end position="92"/>
    </location>
</feature>
<keyword evidence="2" id="KW-0813">Transport</keyword>
<evidence type="ECO:0000313" key="10">
    <source>
        <dbReference type="EMBL" id="KFX45975.1"/>
    </source>
</evidence>
<dbReference type="InterPro" id="IPR036259">
    <property type="entry name" value="MFS_trans_sf"/>
</dbReference>
<feature type="transmembrane region" description="Helical" evidence="8">
    <location>
        <begin position="148"/>
        <end position="168"/>
    </location>
</feature>
<evidence type="ECO:0000256" key="4">
    <source>
        <dbReference type="ARBA" id="ARBA00022989"/>
    </source>
</evidence>
<dbReference type="GO" id="GO:0016020">
    <property type="term" value="C:membrane"/>
    <property type="evidence" value="ECO:0007669"/>
    <property type="project" value="UniProtKB-SubCell"/>
</dbReference>
<feature type="transmembrane region" description="Helical" evidence="8">
    <location>
        <begin position="119"/>
        <end position="136"/>
    </location>
</feature>
<dbReference type="InterPro" id="IPR020846">
    <property type="entry name" value="MFS_dom"/>
</dbReference>